<evidence type="ECO:0000313" key="5">
    <source>
        <dbReference type="Proteomes" id="UP000076405"/>
    </source>
</evidence>
<evidence type="ECO:0000313" key="4">
    <source>
        <dbReference type="Proteomes" id="UP000076244"/>
    </source>
</evidence>
<dbReference type="PANTHER" id="PTHR33121">
    <property type="entry name" value="CYCLIC DI-GMP PHOSPHODIESTERASE PDEF"/>
    <property type="match status" value="1"/>
</dbReference>
<dbReference type="EMBL" id="CP012288">
    <property type="protein sequence ID" value="AMV66956.1"/>
    <property type="molecule type" value="Genomic_DNA"/>
</dbReference>
<protein>
    <submittedName>
        <fullName evidence="2">Protein containing diguanylate cyclase/phosphodiesterase domain 2 (EAL)</fullName>
    </submittedName>
</protein>
<dbReference type="KEGG" id="pdm:ADU72_1017"/>
<gene>
    <name evidence="2" type="ORF">ADU70_1679</name>
    <name evidence="3" type="ORF">ADU72_1017</name>
</gene>
<dbReference type="Proteomes" id="UP000076244">
    <property type="component" value="Chromosome"/>
</dbReference>
<dbReference type="PANTHER" id="PTHR33121:SF70">
    <property type="entry name" value="SIGNALING PROTEIN YKOW"/>
    <property type="match status" value="1"/>
</dbReference>
<dbReference type="RefSeq" id="WP_046872168.1">
    <property type="nucleotide sequence ID" value="NZ_BAAAXI010000188.1"/>
</dbReference>
<sequence length="236" mass="26960">MIRFWGQPKFLLYPLQPIGYELFLREKVTNGWVLPTDFKRFPAQQIAELLVRTTSQFAAKFKNISINLNPEQFVDSDFCNALQSTKEQLLPVTLTVELTEHNSPTLVTESQIYEAAKHFSACGIDLIIDDVGFGNNQLKRIQSLDPFIQEYKFGMQNFRTNKVLDKLIPQLIFWNEQAQKNHKLFTVGGIESKDDLLLLSDCKVDMLQGFALGHPVYLPTSDDRTATTVLPFNKAN</sequence>
<dbReference type="GO" id="GO:0071111">
    <property type="term" value="F:cyclic-guanylate-specific phosphodiesterase activity"/>
    <property type="evidence" value="ECO:0007669"/>
    <property type="project" value="InterPro"/>
</dbReference>
<organism evidence="2 5">
    <name type="scientific">Pediococcus damnosus</name>
    <dbReference type="NCBI Taxonomy" id="51663"/>
    <lineage>
        <taxon>Bacteria</taxon>
        <taxon>Bacillati</taxon>
        <taxon>Bacillota</taxon>
        <taxon>Bacilli</taxon>
        <taxon>Lactobacillales</taxon>
        <taxon>Lactobacillaceae</taxon>
        <taxon>Pediococcus</taxon>
    </lineage>
</organism>
<evidence type="ECO:0000313" key="3">
    <source>
        <dbReference type="EMBL" id="AMV66956.1"/>
    </source>
</evidence>
<keyword evidence="4" id="KW-1185">Reference proteome</keyword>
<dbReference type="PROSITE" id="PS50883">
    <property type="entry name" value="EAL"/>
    <property type="match status" value="1"/>
</dbReference>
<dbReference type="InterPro" id="IPR035919">
    <property type="entry name" value="EAL_sf"/>
</dbReference>
<dbReference type="InterPro" id="IPR001633">
    <property type="entry name" value="EAL_dom"/>
</dbReference>
<dbReference type="GeneID" id="57276482"/>
<dbReference type="Gene3D" id="3.20.20.450">
    <property type="entry name" value="EAL domain"/>
    <property type="match status" value="1"/>
</dbReference>
<dbReference type="SMART" id="SM00052">
    <property type="entry name" value="EAL"/>
    <property type="match status" value="1"/>
</dbReference>
<accession>A0A143ARX0</accession>
<dbReference type="Pfam" id="PF00563">
    <property type="entry name" value="EAL"/>
    <property type="match status" value="1"/>
</dbReference>
<dbReference type="InterPro" id="IPR050706">
    <property type="entry name" value="Cyclic-di-GMP_PDE-like"/>
</dbReference>
<dbReference type="Proteomes" id="UP000076405">
    <property type="component" value="Chromosome"/>
</dbReference>
<reference evidence="4 5" key="1">
    <citation type="journal article" date="2016" name="PLoS ONE">
        <title>The Identification of Novel Diagnostic Marker Genes for the Detection of Beer Spoiling Pediococcus damnosus Strains Using the BlAst Diagnostic Gene findEr.</title>
        <authorList>
            <person name="Behr J."/>
            <person name="Geissler A.J."/>
            <person name="Schmid J."/>
            <person name="Zehe A."/>
            <person name="Vogel R.F."/>
        </authorList>
    </citation>
    <scope>NUCLEOTIDE SEQUENCE [LARGE SCALE GENOMIC DNA]</scope>
    <source>
        <strain evidence="2 5">TMW 2.1533</strain>
        <strain evidence="3 4">TMW 2.1535</strain>
    </source>
</reference>
<proteinExistence type="predicted"/>
<name>A0A143ARX0_9LACO</name>
<dbReference type="OrthoDB" id="2315942at2"/>
<feature type="domain" description="EAL" evidence="1">
    <location>
        <begin position="1"/>
        <end position="229"/>
    </location>
</feature>
<evidence type="ECO:0000313" key="2">
    <source>
        <dbReference type="EMBL" id="AMV63153.1"/>
    </source>
</evidence>
<dbReference type="EMBL" id="CP012275">
    <property type="protein sequence ID" value="AMV63153.1"/>
    <property type="molecule type" value="Genomic_DNA"/>
</dbReference>
<dbReference type="AlphaFoldDB" id="A0A143ARX0"/>
<evidence type="ECO:0000259" key="1">
    <source>
        <dbReference type="PROSITE" id="PS50883"/>
    </source>
</evidence>
<dbReference type="SUPFAM" id="SSF141868">
    <property type="entry name" value="EAL domain-like"/>
    <property type="match status" value="1"/>
</dbReference>